<feature type="transmembrane region" description="Helical" evidence="8">
    <location>
        <begin position="373"/>
        <end position="393"/>
    </location>
</feature>
<dbReference type="InterPro" id="IPR004812">
    <property type="entry name" value="Efflux_drug-R_Bcr/CmlA"/>
</dbReference>
<comment type="subcellular location">
    <subcellularLocation>
        <location evidence="8">Cell inner membrane</location>
        <topology evidence="8">Multi-pass membrane protein</topology>
    </subcellularLocation>
    <subcellularLocation>
        <location evidence="1">Cell membrane</location>
        <topology evidence="1">Multi-pass membrane protein</topology>
    </subcellularLocation>
</comment>
<name>A0A3P4B4Z5_9BURK</name>
<dbReference type="NCBIfam" id="TIGR00710">
    <property type="entry name" value="efflux_Bcr_CflA"/>
    <property type="match status" value="1"/>
</dbReference>
<evidence type="ECO:0000259" key="10">
    <source>
        <dbReference type="PROSITE" id="PS50850"/>
    </source>
</evidence>
<evidence type="ECO:0000256" key="6">
    <source>
        <dbReference type="ARBA" id="ARBA00022989"/>
    </source>
</evidence>
<protein>
    <recommendedName>
        <fullName evidence="8">Bcr/CflA family efflux transporter</fullName>
    </recommendedName>
</protein>
<dbReference type="OrthoDB" id="9814303at2"/>
<evidence type="ECO:0000256" key="8">
    <source>
        <dbReference type="RuleBase" id="RU365088"/>
    </source>
</evidence>
<dbReference type="PANTHER" id="PTHR23502:SF132">
    <property type="entry name" value="POLYAMINE TRANSPORTER 2-RELATED"/>
    <property type="match status" value="1"/>
</dbReference>
<dbReference type="AlphaFoldDB" id="A0A3P4B4Z5"/>
<keyword evidence="8" id="KW-0997">Cell inner membrane</keyword>
<evidence type="ECO:0000256" key="9">
    <source>
        <dbReference type="SAM" id="SignalP"/>
    </source>
</evidence>
<comment type="caution">
    <text evidence="8">Lacks conserved residue(s) required for the propagation of feature annotation.</text>
</comment>
<feature type="transmembrane region" description="Helical" evidence="8">
    <location>
        <begin position="76"/>
        <end position="95"/>
    </location>
</feature>
<feature type="domain" description="Major facilitator superfamily (MFS) profile" evidence="10">
    <location>
        <begin position="10"/>
        <end position="397"/>
    </location>
</feature>
<dbReference type="PANTHER" id="PTHR23502">
    <property type="entry name" value="MAJOR FACILITATOR SUPERFAMILY"/>
    <property type="match status" value="1"/>
</dbReference>
<proteinExistence type="inferred from homology"/>
<dbReference type="RefSeq" id="WP_124080573.1">
    <property type="nucleotide sequence ID" value="NZ_UWPJ01000024.1"/>
</dbReference>
<keyword evidence="4" id="KW-1003">Cell membrane</keyword>
<dbReference type="InterPro" id="IPR011701">
    <property type="entry name" value="MFS"/>
</dbReference>
<dbReference type="InterPro" id="IPR036259">
    <property type="entry name" value="MFS_trans_sf"/>
</dbReference>
<keyword evidence="9" id="KW-0732">Signal</keyword>
<feature type="transmembrane region" description="Helical" evidence="8">
    <location>
        <begin position="308"/>
        <end position="329"/>
    </location>
</feature>
<evidence type="ECO:0000256" key="5">
    <source>
        <dbReference type="ARBA" id="ARBA00022692"/>
    </source>
</evidence>
<evidence type="ECO:0000256" key="2">
    <source>
        <dbReference type="ARBA" id="ARBA00006236"/>
    </source>
</evidence>
<evidence type="ECO:0000256" key="7">
    <source>
        <dbReference type="ARBA" id="ARBA00023136"/>
    </source>
</evidence>
<feature type="signal peptide" evidence="9">
    <location>
        <begin position="1"/>
        <end position="24"/>
    </location>
</feature>
<dbReference type="SUPFAM" id="SSF103473">
    <property type="entry name" value="MFS general substrate transporter"/>
    <property type="match status" value="1"/>
</dbReference>
<dbReference type="GO" id="GO:0005886">
    <property type="term" value="C:plasma membrane"/>
    <property type="evidence" value="ECO:0007669"/>
    <property type="project" value="UniProtKB-SubCell"/>
</dbReference>
<evidence type="ECO:0000256" key="1">
    <source>
        <dbReference type="ARBA" id="ARBA00004651"/>
    </source>
</evidence>
<dbReference type="InterPro" id="IPR020846">
    <property type="entry name" value="MFS_dom"/>
</dbReference>
<gene>
    <name evidence="11" type="primary">bcr_3</name>
    <name evidence="11" type="ORF">PIGHUM_03193</name>
</gene>
<accession>A0A3P4B4Z5</accession>
<dbReference type="CDD" id="cd17320">
    <property type="entry name" value="MFS_MdfA_MDR_like"/>
    <property type="match status" value="1"/>
</dbReference>
<dbReference type="GO" id="GO:1990961">
    <property type="term" value="P:xenobiotic detoxification by transmembrane export across the plasma membrane"/>
    <property type="evidence" value="ECO:0007669"/>
    <property type="project" value="InterPro"/>
</dbReference>
<keyword evidence="5 8" id="KW-0812">Transmembrane</keyword>
<dbReference type="Gene3D" id="1.20.1720.10">
    <property type="entry name" value="Multidrug resistance protein D"/>
    <property type="match status" value="1"/>
</dbReference>
<keyword evidence="12" id="KW-1185">Reference proteome</keyword>
<feature type="transmembrane region" description="Helical" evidence="8">
    <location>
        <begin position="43"/>
        <end position="64"/>
    </location>
</feature>
<dbReference type="PROSITE" id="PS50850">
    <property type="entry name" value="MFS"/>
    <property type="match status" value="1"/>
</dbReference>
<feature type="transmembrane region" description="Helical" evidence="8">
    <location>
        <begin position="101"/>
        <end position="122"/>
    </location>
</feature>
<keyword evidence="6 8" id="KW-1133">Transmembrane helix</keyword>
<feature type="chain" id="PRO_5017948156" description="Bcr/CflA family efflux transporter" evidence="9">
    <location>
        <begin position="25"/>
        <end position="405"/>
    </location>
</feature>
<evidence type="ECO:0000313" key="12">
    <source>
        <dbReference type="Proteomes" id="UP000277294"/>
    </source>
</evidence>
<keyword evidence="3 8" id="KW-0813">Transport</keyword>
<dbReference type="Pfam" id="PF07690">
    <property type="entry name" value="MFS_1"/>
    <property type="match status" value="1"/>
</dbReference>
<dbReference type="GO" id="GO:0042910">
    <property type="term" value="F:xenobiotic transmembrane transporter activity"/>
    <property type="evidence" value="ECO:0007669"/>
    <property type="project" value="InterPro"/>
</dbReference>
<evidence type="ECO:0000313" key="11">
    <source>
        <dbReference type="EMBL" id="VCU71112.1"/>
    </source>
</evidence>
<feature type="transmembrane region" description="Helical" evidence="8">
    <location>
        <begin position="143"/>
        <end position="160"/>
    </location>
</feature>
<evidence type="ECO:0000256" key="3">
    <source>
        <dbReference type="ARBA" id="ARBA00022448"/>
    </source>
</evidence>
<dbReference type="Proteomes" id="UP000277294">
    <property type="component" value="Unassembled WGS sequence"/>
</dbReference>
<evidence type="ECO:0000256" key="4">
    <source>
        <dbReference type="ARBA" id="ARBA00022475"/>
    </source>
</evidence>
<feature type="transmembrane region" description="Helical" evidence="8">
    <location>
        <begin position="282"/>
        <end position="302"/>
    </location>
</feature>
<organism evidence="11 12">
    <name type="scientific">Pigmentiphaga humi</name>
    <dbReference type="NCBI Taxonomy" id="2478468"/>
    <lineage>
        <taxon>Bacteria</taxon>
        <taxon>Pseudomonadati</taxon>
        <taxon>Pseudomonadota</taxon>
        <taxon>Betaproteobacteria</taxon>
        <taxon>Burkholderiales</taxon>
        <taxon>Alcaligenaceae</taxon>
        <taxon>Pigmentiphaga</taxon>
    </lineage>
</organism>
<comment type="similarity">
    <text evidence="2 8">Belongs to the major facilitator superfamily. Bcr/CmlA family.</text>
</comment>
<sequence>MRIRPDSAAFVFLLASLSALPALSTDMALPALAAIGSDLNVSPSAAALTLSLFLIGFAVAPLAYGPLADRYGRRPIVLGGGVLFTLASAACAVAPSLSSLLLFRILQGVGAGAGSVMSLTIVRDLFQGSVARARLSYVASMRIVAPMIAPTLGSWVMYFVGWRSIYAVMALAGTATTLAVYFGMDESRPAGTVAARGSVASLLRTYLKVLRNPVCLGNTLVNALTFGCQFAYISGSPLLMMQLLGMSPQAFGGVFATTAFGIMAASLINGRLNALGVSPHKLLTIGLALSSTTSVLVAILGFTDNLSAWTLVPLLVVNTFSFGMIAPNATHAAVEPLPQMAGVASAVVSCVMMAVGALAGIVVTLLYDGHSARAITGVMAFCTLAALSVYLFWVRRLPVRAMRQA</sequence>
<feature type="transmembrane region" description="Helical" evidence="8">
    <location>
        <begin position="166"/>
        <end position="184"/>
    </location>
</feature>
<dbReference type="EMBL" id="UWPJ01000024">
    <property type="protein sequence ID" value="VCU71112.1"/>
    <property type="molecule type" value="Genomic_DNA"/>
</dbReference>
<feature type="transmembrane region" description="Helical" evidence="8">
    <location>
        <begin position="250"/>
        <end position="270"/>
    </location>
</feature>
<feature type="transmembrane region" description="Helical" evidence="8">
    <location>
        <begin position="214"/>
        <end position="235"/>
    </location>
</feature>
<feature type="transmembrane region" description="Helical" evidence="8">
    <location>
        <begin position="341"/>
        <end position="367"/>
    </location>
</feature>
<keyword evidence="7 8" id="KW-0472">Membrane</keyword>
<reference evidence="11 12" key="1">
    <citation type="submission" date="2018-10" db="EMBL/GenBank/DDBJ databases">
        <authorList>
            <person name="Criscuolo A."/>
        </authorList>
    </citation>
    <scope>NUCLEOTIDE SEQUENCE [LARGE SCALE GENOMIC DNA]</scope>
    <source>
        <strain evidence="11">DnA1</strain>
    </source>
</reference>